<organism evidence="3 4">
    <name type="scientific">Schleiferilactobacillus perolens DSM 12744</name>
    <dbReference type="NCBI Taxonomy" id="1423792"/>
    <lineage>
        <taxon>Bacteria</taxon>
        <taxon>Bacillati</taxon>
        <taxon>Bacillota</taxon>
        <taxon>Bacilli</taxon>
        <taxon>Lactobacillales</taxon>
        <taxon>Lactobacillaceae</taxon>
        <taxon>Schleiferilactobacillus</taxon>
    </lineage>
</organism>
<feature type="domain" description="HTH cro/C1-type" evidence="2">
    <location>
        <begin position="13"/>
        <end position="67"/>
    </location>
</feature>
<keyword evidence="1" id="KW-0238">DNA-binding</keyword>
<evidence type="ECO:0000256" key="1">
    <source>
        <dbReference type="ARBA" id="ARBA00023125"/>
    </source>
</evidence>
<dbReference type="Gene3D" id="1.10.260.40">
    <property type="entry name" value="lambda repressor-like DNA-binding domains"/>
    <property type="match status" value="1"/>
</dbReference>
<dbReference type="SUPFAM" id="SSF47413">
    <property type="entry name" value="lambda repressor-like DNA-binding domains"/>
    <property type="match status" value="1"/>
</dbReference>
<dbReference type="CDD" id="cd00093">
    <property type="entry name" value="HTH_XRE"/>
    <property type="match status" value="1"/>
</dbReference>
<reference evidence="3 4" key="1">
    <citation type="journal article" date="2015" name="Genome Announc.">
        <title>Expanding the biotechnology potential of lactobacilli through comparative genomics of 213 strains and associated genera.</title>
        <authorList>
            <person name="Sun Z."/>
            <person name="Harris H.M."/>
            <person name="McCann A."/>
            <person name="Guo C."/>
            <person name="Argimon S."/>
            <person name="Zhang W."/>
            <person name="Yang X."/>
            <person name="Jeffery I.B."/>
            <person name="Cooney J.C."/>
            <person name="Kagawa T.F."/>
            <person name="Liu W."/>
            <person name="Song Y."/>
            <person name="Salvetti E."/>
            <person name="Wrobel A."/>
            <person name="Rasinkangas P."/>
            <person name="Parkhill J."/>
            <person name="Rea M.C."/>
            <person name="O'Sullivan O."/>
            <person name="Ritari J."/>
            <person name="Douillard F.P."/>
            <person name="Paul Ross R."/>
            <person name="Yang R."/>
            <person name="Briner A.E."/>
            <person name="Felis G.E."/>
            <person name="de Vos W.M."/>
            <person name="Barrangou R."/>
            <person name="Klaenhammer T.R."/>
            <person name="Caufield P.W."/>
            <person name="Cui Y."/>
            <person name="Zhang H."/>
            <person name="O'Toole P.W."/>
        </authorList>
    </citation>
    <scope>NUCLEOTIDE SEQUENCE [LARGE SCALE GENOMIC DNA]</scope>
    <source>
        <strain evidence="3 4">DSM 12744</strain>
    </source>
</reference>
<gene>
    <name evidence="3" type="ORF">FD09_GL001781</name>
</gene>
<dbReference type="STRING" id="1423792.FD09_GL001781"/>
<dbReference type="AlphaFoldDB" id="A0A0R1N1Y1"/>
<dbReference type="Pfam" id="PF01381">
    <property type="entry name" value="HTH_3"/>
    <property type="match status" value="1"/>
</dbReference>
<keyword evidence="4" id="KW-1185">Reference proteome</keyword>
<protein>
    <recommendedName>
        <fullName evidence="2">HTH cro/C1-type domain-containing protein</fullName>
    </recommendedName>
</protein>
<evidence type="ECO:0000259" key="2">
    <source>
        <dbReference type="PROSITE" id="PS50943"/>
    </source>
</evidence>
<accession>A0A0R1N1Y1</accession>
<sequence>MVIFDAQRIGKKIAAARKEKNMTQMDLADQLGVSYQAVSNWERSQSLPDIDKYGSLAKVLDLSLDDLLDMDNAEHRVTIVQDSDSSVDADTLATFAPVMKPKQVDAKAAQQTLPAVHLKDIAPYLSNAALHDQLISHETDTDFLELVQSLAPTLSDDDLNQIVQNKVLPNLPDSWPTLKRLLPFLSDDTVTEILTDDWGTEKLTAKQQKHFYPFVASTVLFKLLTQHQALPSDYIVAAPFLDDNQITQLFHDWQTDPEQAAYLSKLAPFAPSAVIASYVRQLVAEKDSTTDDWHRYLPFLDDDDLLSLGKDRQ</sequence>
<dbReference type="RefSeq" id="WP_057818608.1">
    <property type="nucleotide sequence ID" value="NZ_AZEC01000003.1"/>
</dbReference>
<dbReference type="SMART" id="SM00530">
    <property type="entry name" value="HTH_XRE"/>
    <property type="match status" value="1"/>
</dbReference>
<dbReference type="PANTHER" id="PTHR46558">
    <property type="entry name" value="TRACRIPTIONAL REGULATORY PROTEIN-RELATED-RELATED"/>
    <property type="match status" value="1"/>
</dbReference>
<dbReference type="InterPro" id="IPR001387">
    <property type="entry name" value="Cro/C1-type_HTH"/>
</dbReference>
<name>A0A0R1N1Y1_9LACO</name>
<dbReference type="PROSITE" id="PS50943">
    <property type="entry name" value="HTH_CROC1"/>
    <property type="match status" value="1"/>
</dbReference>
<dbReference type="OrthoDB" id="2475196at2"/>
<proteinExistence type="predicted"/>
<dbReference type="InterPro" id="IPR010982">
    <property type="entry name" value="Lambda_DNA-bd_dom_sf"/>
</dbReference>
<evidence type="ECO:0000313" key="3">
    <source>
        <dbReference type="EMBL" id="KRL13753.1"/>
    </source>
</evidence>
<dbReference type="GO" id="GO:0003677">
    <property type="term" value="F:DNA binding"/>
    <property type="evidence" value="ECO:0007669"/>
    <property type="project" value="UniProtKB-KW"/>
</dbReference>
<comment type="caution">
    <text evidence="3">The sequence shown here is derived from an EMBL/GenBank/DDBJ whole genome shotgun (WGS) entry which is preliminary data.</text>
</comment>
<dbReference type="PANTHER" id="PTHR46558:SF11">
    <property type="entry name" value="HTH-TYPE TRANSCRIPTIONAL REGULATOR XRE"/>
    <property type="match status" value="1"/>
</dbReference>
<dbReference type="PATRIC" id="fig|1423792.3.peg.1805"/>
<dbReference type="EMBL" id="AZEC01000003">
    <property type="protein sequence ID" value="KRL13753.1"/>
    <property type="molecule type" value="Genomic_DNA"/>
</dbReference>
<evidence type="ECO:0000313" key="4">
    <source>
        <dbReference type="Proteomes" id="UP000051330"/>
    </source>
</evidence>
<dbReference type="Proteomes" id="UP000051330">
    <property type="component" value="Unassembled WGS sequence"/>
</dbReference>